<accession>A0AAE0GVS6</accession>
<dbReference type="Proteomes" id="UP001190700">
    <property type="component" value="Unassembled WGS sequence"/>
</dbReference>
<keyword evidence="3" id="KW-1185">Reference proteome</keyword>
<comment type="caution">
    <text evidence="2">The sequence shown here is derived from an EMBL/GenBank/DDBJ whole genome shotgun (WGS) entry which is preliminary data.</text>
</comment>
<sequence length="298" mass="34261">MATDGTPCTLPLPSSPLVAEMQQLLDVGRIPPPAMLESSVHTITCLTERCPMDLRYSITMHGAVRRQLYEFLRYSEDDATDVLPETDEGVDIKYFAEDMIMDCYQRVNEHDTDTSARICDHDLSWFRIAEMVLKGFVNNPFLNSNRARRCFLYNVFEIFDDVVVSVTVNFEMTLRRAAEIEANGQGRNDPGNSVAESWIRTLENEQNDHECIVTEHQIMHNILLEWSLCGLLLKQPLFLTCLPRAETYDHCEYFKHAPTGENGTYAALWQRYQRAIKIDILDALWNCARIVVQSHDMS</sequence>
<evidence type="ECO:0000313" key="2">
    <source>
        <dbReference type="EMBL" id="KAK3285075.1"/>
    </source>
</evidence>
<name>A0AAE0GVS6_9CHLO</name>
<evidence type="ECO:0000313" key="1">
    <source>
        <dbReference type="EMBL" id="KAK3245765.1"/>
    </source>
</evidence>
<protein>
    <submittedName>
        <fullName evidence="2">Uncharacterized protein</fullName>
    </submittedName>
</protein>
<dbReference type="AlphaFoldDB" id="A0AAE0GVS6"/>
<proteinExistence type="predicted"/>
<organism evidence="2 3">
    <name type="scientific">Cymbomonas tetramitiformis</name>
    <dbReference type="NCBI Taxonomy" id="36881"/>
    <lineage>
        <taxon>Eukaryota</taxon>
        <taxon>Viridiplantae</taxon>
        <taxon>Chlorophyta</taxon>
        <taxon>Pyramimonadophyceae</taxon>
        <taxon>Pyramimonadales</taxon>
        <taxon>Pyramimonadaceae</taxon>
        <taxon>Cymbomonas</taxon>
    </lineage>
</organism>
<evidence type="ECO:0000313" key="3">
    <source>
        <dbReference type="Proteomes" id="UP001190700"/>
    </source>
</evidence>
<gene>
    <name evidence="1" type="ORF">CYMTET_44586</name>
    <name evidence="2" type="ORF">CYMTET_7303</name>
</gene>
<dbReference type="EMBL" id="LGRX02001978">
    <property type="protein sequence ID" value="KAK3285075.1"/>
    <property type="molecule type" value="Genomic_DNA"/>
</dbReference>
<dbReference type="EMBL" id="LGRX02030310">
    <property type="protein sequence ID" value="KAK3245765.1"/>
    <property type="molecule type" value="Genomic_DNA"/>
</dbReference>
<reference evidence="2" key="2">
    <citation type="submission" date="2023-06" db="EMBL/GenBank/DDBJ databases">
        <title>Long-read-based genome assembly of the green algal bacterivore Cymbomonas tetramitiformis.</title>
        <authorList>
            <person name="Gyaltshen Y."/>
            <person name="Rozenberg A."/>
            <person name="Paasch A."/>
            <person name="Burns J.A."/>
            <person name="Warring S."/>
            <person name="Larson R."/>
            <person name="Maurer-Alcala X."/>
            <person name="Dacks J."/>
            <person name="Kim E."/>
        </authorList>
    </citation>
    <scope>NUCLEOTIDE SEQUENCE</scope>
    <source>
        <strain evidence="2">PLY_AMNH</strain>
    </source>
</reference>
<reference evidence="2 3" key="1">
    <citation type="journal article" date="2015" name="Genome Biol. Evol.">
        <title>Comparative Genomics of a Bacterivorous Green Alga Reveals Evolutionary Causalities and Consequences of Phago-Mixotrophic Mode of Nutrition.</title>
        <authorList>
            <person name="Burns J.A."/>
            <person name="Paasch A."/>
            <person name="Narechania A."/>
            <person name="Kim E."/>
        </authorList>
    </citation>
    <scope>NUCLEOTIDE SEQUENCE [LARGE SCALE GENOMIC DNA]</scope>
    <source>
        <strain evidence="2">PLY_AMNH</strain>
    </source>
</reference>